<comment type="caution">
    <text evidence="12">The sequence shown here is derived from an EMBL/GenBank/DDBJ whole genome shotgun (WGS) entry which is preliminary data.</text>
</comment>
<feature type="coiled-coil region" evidence="9">
    <location>
        <begin position="373"/>
        <end position="405"/>
    </location>
</feature>
<dbReference type="PROSITE" id="PS50109">
    <property type="entry name" value="HIS_KIN"/>
    <property type="match status" value="1"/>
</dbReference>
<keyword evidence="6 12" id="KW-0418">Kinase</keyword>
<dbReference type="PANTHER" id="PTHR24421">
    <property type="entry name" value="NITRATE/NITRITE SENSOR PROTEIN NARX-RELATED"/>
    <property type="match status" value="1"/>
</dbReference>
<dbReference type="InterPro" id="IPR050482">
    <property type="entry name" value="Sensor_HK_TwoCompSys"/>
</dbReference>
<sequence length="596" mass="67806">MGLVLLLASCSTRIESAPPFSIFPNKDYTPEQAWAIADTIPEYRIEFNPGITRDQWWLGTSITNNSDSIQELLFVPNNPHINRILVFEDQSSLPKFELGDFQSFEKRPFIDRDLVIPITLPPASTKKYLILLDKVGETFHIQPELVDFQTFYQMKSDDTLIMGLILGWMCIIFIFSIFFAIELKTWTGAIYGAYVFSISLWLATHWGLTFQYLWPSQVDWVAMARPFFNLLTNILILLLVVKFFPPKTTGKFTAKLIWGILFIQLGLLLAILFPIGILENIDFKVSFLQFTLIVSLLTNILLIFYSYQQWKANVPLAGYYLIGIAFLALFGIVLQLNQKILPMGLPHYLVDFGSAFGLLGETGIITAAFAKRASIFKKEKEQLTIEILEKEKQVADQLIQVQEDERQRLGRDLHDSIGGMLASLFIKTESISDKYPNVPLGEFKQLIEQSIQEARSLSHNLTPHHLEENGLENVLKQQIGLLRQKYPIDFNFYFQINSPINKSLQLILYRISNELLQNIVKHAHAQEALLSIAEQDGKIELIAEDDGKGIDQTSTSQGIGIKNIRERVNYLKGNLTLETNQSGTTITIIIPLHAEL</sequence>
<dbReference type="Proteomes" id="UP000294535">
    <property type="component" value="Unassembled WGS sequence"/>
</dbReference>
<dbReference type="InterPro" id="IPR036890">
    <property type="entry name" value="HATPase_C_sf"/>
</dbReference>
<keyword evidence="5" id="KW-0547">Nucleotide-binding</keyword>
<feature type="transmembrane region" description="Helical" evidence="10">
    <location>
        <begin position="348"/>
        <end position="370"/>
    </location>
</feature>
<feature type="domain" description="Histidine kinase" evidence="11">
    <location>
        <begin position="408"/>
        <end position="594"/>
    </location>
</feature>
<evidence type="ECO:0000256" key="7">
    <source>
        <dbReference type="ARBA" id="ARBA00022840"/>
    </source>
</evidence>
<evidence type="ECO:0000256" key="4">
    <source>
        <dbReference type="ARBA" id="ARBA00022679"/>
    </source>
</evidence>
<dbReference type="SUPFAM" id="SSF55874">
    <property type="entry name" value="ATPase domain of HSP90 chaperone/DNA topoisomerase II/histidine kinase"/>
    <property type="match status" value="1"/>
</dbReference>
<name>A0A4R6T9I1_9BACT</name>
<keyword evidence="7" id="KW-0067">ATP-binding</keyword>
<protein>
    <recommendedName>
        <fullName evidence="2">histidine kinase</fullName>
        <ecNumber evidence="2">2.7.13.3</ecNumber>
    </recommendedName>
</protein>
<dbReference type="InterPro" id="IPR011712">
    <property type="entry name" value="Sig_transdc_His_kin_sub3_dim/P"/>
</dbReference>
<comment type="catalytic activity">
    <reaction evidence="1">
        <text>ATP + protein L-histidine = ADP + protein N-phospho-L-histidine.</text>
        <dbReference type="EC" id="2.7.13.3"/>
    </reaction>
</comment>
<dbReference type="Gene3D" id="3.30.565.10">
    <property type="entry name" value="Histidine kinase-like ATPase, C-terminal domain"/>
    <property type="match status" value="1"/>
</dbReference>
<dbReference type="EC" id="2.7.13.3" evidence="2"/>
<dbReference type="Gene3D" id="1.20.5.1930">
    <property type="match status" value="1"/>
</dbReference>
<keyword evidence="13" id="KW-1185">Reference proteome</keyword>
<organism evidence="12 13">
    <name type="scientific">Algoriphagus boseongensis</name>
    <dbReference type="NCBI Taxonomy" id="1442587"/>
    <lineage>
        <taxon>Bacteria</taxon>
        <taxon>Pseudomonadati</taxon>
        <taxon>Bacteroidota</taxon>
        <taxon>Cytophagia</taxon>
        <taxon>Cytophagales</taxon>
        <taxon>Cyclobacteriaceae</taxon>
        <taxon>Algoriphagus</taxon>
    </lineage>
</organism>
<feature type="transmembrane region" description="Helical" evidence="10">
    <location>
        <begin position="317"/>
        <end position="336"/>
    </location>
</feature>
<dbReference type="PANTHER" id="PTHR24421:SF10">
    <property type="entry name" value="NITRATE_NITRITE SENSOR PROTEIN NARQ"/>
    <property type="match status" value="1"/>
</dbReference>
<dbReference type="EMBL" id="SNYF01000005">
    <property type="protein sequence ID" value="TDQ18843.1"/>
    <property type="molecule type" value="Genomic_DNA"/>
</dbReference>
<evidence type="ECO:0000256" key="1">
    <source>
        <dbReference type="ARBA" id="ARBA00000085"/>
    </source>
</evidence>
<feature type="transmembrane region" description="Helical" evidence="10">
    <location>
        <begin position="287"/>
        <end position="305"/>
    </location>
</feature>
<dbReference type="GO" id="GO:0016020">
    <property type="term" value="C:membrane"/>
    <property type="evidence" value="ECO:0007669"/>
    <property type="project" value="InterPro"/>
</dbReference>
<accession>A0A4R6T9I1</accession>
<dbReference type="AlphaFoldDB" id="A0A4R6T9I1"/>
<dbReference type="GO" id="GO:0046983">
    <property type="term" value="F:protein dimerization activity"/>
    <property type="evidence" value="ECO:0007669"/>
    <property type="project" value="InterPro"/>
</dbReference>
<evidence type="ECO:0000256" key="3">
    <source>
        <dbReference type="ARBA" id="ARBA00022553"/>
    </source>
</evidence>
<keyword evidence="3" id="KW-0597">Phosphoprotein</keyword>
<proteinExistence type="predicted"/>
<dbReference type="InterPro" id="IPR011623">
    <property type="entry name" value="7TMR_DISM_rcpt_extracell_dom1"/>
</dbReference>
<dbReference type="SMART" id="SM00387">
    <property type="entry name" value="HATPase_c"/>
    <property type="match status" value="1"/>
</dbReference>
<evidence type="ECO:0000259" key="11">
    <source>
        <dbReference type="PROSITE" id="PS50109"/>
    </source>
</evidence>
<feature type="transmembrane region" description="Helical" evidence="10">
    <location>
        <begin position="226"/>
        <end position="244"/>
    </location>
</feature>
<dbReference type="Gene3D" id="2.60.40.2380">
    <property type="match status" value="1"/>
</dbReference>
<keyword evidence="8" id="KW-0902">Two-component regulatory system</keyword>
<dbReference type="Pfam" id="PF07730">
    <property type="entry name" value="HisKA_3"/>
    <property type="match status" value="1"/>
</dbReference>
<keyword evidence="10" id="KW-1133">Transmembrane helix</keyword>
<dbReference type="GO" id="GO:0000155">
    <property type="term" value="F:phosphorelay sensor kinase activity"/>
    <property type="evidence" value="ECO:0007669"/>
    <property type="project" value="InterPro"/>
</dbReference>
<feature type="transmembrane region" description="Helical" evidence="10">
    <location>
        <begin position="256"/>
        <end position="275"/>
    </location>
</feature>
<dbReference type="Pfam" id="PF07695">
    <property type="entry name" value="7TMR-DISM_7TM"/>
    <property type="match status" value="1"/>
</dbReference>
<dbReference type="Pfam" id="PF07696">
    <property type="entry name" value="7TMR-DISMED2"/>
    <property type="match status" value="1"/>
</dbReference>
<keyword evidence="9" id="KW-0175">Coiled coil</keyword>
<evidence type="ECO:0000313" key="13">
    <source>
        <dbReference type="Proteomes" id="UP000294535"/>
    </source>
</evidence>
<evidence type="ECO:0000256" key="8">
    <source>
        <dbReference type="ARBA" id="ARBA00023012"/>
    </source>
</evidence>
<dbReference type="GO" id="GO:0005524">
    <property type="term" value="F:ATP binding"/>
    <property type="evidence" value="ECO:0007669"/>
    <property type="project" value="UniProtKB-KW"/>
</dbReference>
<gene>
    <name evidence="12" type="ORF">DFQ04_0651</name>
</gene>
<dbReference type="InterPro" id="IPR011622">
    <property type="entry name" value="7TMR_DISM_rcpt_extracell_dom2"/>
</dbReference>
<evidence type="ECO:0000313" key="12">
    <source>
        <dbReference type="EMBL" id="TDQ18843.1"/>
    </source>
</evidence>
<keyword evidence="4" id="KW-0808">Transferase</keyword>
<feature type="transmembrane region" description="Helical" evidence="10">
    <location>
        <begin position="193"/>
        <end position="214"/>
    </location>
</feature>
<evidence type="ECO:0000256" key="5">
    <source>
        <dbReference type="ARBA" id="ARBA00022741"/>
    </source>
</evidence>
<evidence type="ECO:0000256" key="10">
    <source>
        <dbReference type="SAM" id="Phobius"/>
    </source>
</evidence>
<evidence type="ECO:0000256" key="9">
    <source>
        <dbReference type="SAM" id="Coils"/>
    </source>
</evidence>
<keyword evidence="10" id="KW-0472">Membrane</keyword>
<evidence type="ECO:0000256" key="6">
    <source>
        <dbReference type="ARBA" id="ARBA00022777"/>
    </source>
</evidence>
<dbReference type="Pfam" id="PF02518">
    <property type="entry name" value="HATPase_c"/>
    <property type="match status" value="1"/>
</dbReference>
<dbReference type="CDD" id="cd16917">
    <property type="entry name" value="HATPase_UhpB-NarQ-NarX-like"/>
    <property type="match status" value="1"/>
</dbReference>
<evidence type="ECO:0000256" key="2">
    <source>
        <dbReference type="ARBA" id="ARBA00012438"/>
    </source>
</evidence>
<keyword evidence="10" id="KW-0812">Transmembrane</keyword>
<reference evidence="12 13" key="1">
    <citation type="submission" date="2019-03" db="EMBL/GenBank/DDBJ databases">
        <title>Genomic Encyclopedia of Type Strains, Phase III (KMG-III): the genomes of soil and plant-associated and newly described type strains.</title>
        <authorList>
            <person name="Whitman W."/>
        </authorList>
    </citation>
    <scope>NUCLEOTIDE SEQUENCE [LARGE SCALE GENOMIC DNA]</scope>
    <source>
        <strain evidence="12 13">CECT 8446</strain>
    </source>
</reference>
<feature type="transmembrane region" description="Helical" evidence="10">
    <location>
        <begin position="160"/>
        <end position="181"/>
    </location>
</feature>
<dbReference type="InterPro" id="IPR005467">
    <property type="entry name" value="His_kinase_dom"/>
</dbReference>
<dbReference type="InterPro" id="IPR003594">
    <property type="entry name" value="HATPase_dom"/>
</dbReference>